<keyword evidence="5" id="KW-0732">Signal</keyword>
<evidence type="ECO:0000256" key="3">
    <source>
        <dbReference type="SAM" id="Coils"/>
    </source>
</evidence>
<evidence type="ECO:0000256" key="1">
    <source>
        <dbReference type="ARBA" id="ARBA00004519"/>
    </source>
</evidence>
<gene>
    <name evidence="10" type="ORF">NM961_14820</name>
</gene>
<evidence type="ECO:0000256" key="5">
    <source>
        <dbReference type="SAM" id="SignalP"/>
    </source>
</evidence>
<dbReference type="Gene3D" id="2.40.420.20">
    <property type="match status" value="1"/>
</dbReference>
<comment type="caution">
    <text evidence="10">The sequence shown here is derived from an EMBL/GenBank/DDBJ whole genome shotgun (WGS) entry which is preliminary data.</text>
</comment>
<feature type="domain" description="Multidrug resistance protein MdtA-like beta-barrel" evidence="8">
    <location>
        <begin position="214"/>
        <end position="300"/>
    </location>
</feature>
<dbReference type="Proteomes" id="UP001165498">
    <property type="component" value="Unassembled WGS sequence"/>
</dbReference>
<dbReference type="EMBL" id="JANFQO010000013">
    <property type="protein sequence ID" value="MCQ4165992.1"/>
    <property type="molecule type" value="Genomic_DNA"/>
</dbReference>
<proteinExistence type="inferred from homology"/>
<dbReference type="RefSeq" id="WP_255915180.1">
    <property type="nucleotide sequence ID" value="NZ_JANFQO010000013.1"/>
</dbReference>
<reference evidence="10" key="1">
    <citation type="submission" date="2022-07" db="EMBL/GenBank/DDBJ databases">
        <title>Tahibacter sp., a new gammaproteobacterium isolated from the silt sample collected at pig farm.</title>
        <authorList>
            <person name="Chen H."/>
        </authorList>
    </citation>
    <scope>NUCLEOTIDE SEQUENCE</scope>
    <source>
        <strain evidence="10">P2K</strain>
    </source>
</reference>
<feature type="domain" description="Multidrug resistance protein MdtA-like C-terminal permuted SH3" evidence="9">
    <location>
        <begin position="308"/>
        <end position="368"/>
    </location>
</feature>
<evidence type="ECO:0000256" key="4">
    <source>
        <dbReference type="SAM" id="MobiDB-lite"/>
    </source>
</evidence>
<dbReference type="InterPro" id="IPR006143">
    <property type="entry name" value="RND_pump_MFP"/>
</dbReference>
<dbReference type="InterPro" id="IPR058626">
    <property type="entry name" value="MdtA-like_b-barrel"/>
</dbReference>
<evidence type="ECO:0000259" key="7">
    <source>
        <dbReference type="Pfam" id="PF25917"/>
    </source>
</evidence>
<dbReference type="Pfam" id="PF25876">
    <property type="entry name" value="HH_MFP_RND"/>
    <property type="match status" value="1"/>
</dbReference>
<evidence type="ECO:0000256" key="2">
    <source>
        <dbReference type="ARBA" id="ARBA00009477"/>
    </source>
</evidence>
<sequence>MSTKTLPVWPALANAALLMLLGLALAGCSKSGGAPPQMPPPQVNVAAVVQKDVTLWDEFTGRIEAVDKVEVRPRVAGYLEKVNFEEGHDVKKGELLFQIDDREYRAAHARAVAEVERARSRAALAQRQLERSRQLVSNKLVARNDLDLREDELAQAQADVKATQAAAEQARLNLDFTRITAPIDGRVGKALVTQGNLVAPGSSLLTTVVSMDPVYVSFEGDENTYLRYQGLDRQGERQSSRIASNPVRMGLADEQGYPHEGVMNFVDNELDAGTGTIRARAVFSNKDGLFTPGLFARIRLLGSGAQSALLINDRAVLTDQDRKFVYVIGPENKALRRDVKLGAAVDGLRIVTDGLAANDRVVVNGVQKVFFPGMPVAPLDVPMDKPEQAPPAVASAGAAGSH</sequence>
<feature type="compositionally biased region" description="Low complexity" evidence="4">
    <location>
        <begin position="390"/>
        <end position="402"/>
    </location>
</feature>
<dbReference type="Gene3D" id="2.40.50.100">
    <property type="match status" value="1"/>
</dbReference>
<evidence type="ECO:0000259" key="6">
    <source>
        <dbReference type="Pfam" id="PF25876"/>
    </source>
</evidence>
<feature type="domain" description="Multidrug resistance protein MdtA-like alpha-helical hairpin" evidence="6">
    <location>
        <begin position="110"/>
        <end position="177"/>
    </location>
</feature>
<dbReference type="Gene3D" id="1.10.287.470">
    <property type="entry name" value="Helix hairpin bin"/>
    <property type="match status" value="1"/>
</dbReference>
<keyword evidence="3" id="KW-0175">Coiled coil</keyword>
<dbReference type="NCBIfam" id="TIGR01730">
    <property type="entry name" value="RND_mfp"/>
    <property type="match status" value="1"/>
</dbReference>
<keyword evidence="11" id="KW-1185">Reference proteome</keyword>
<dbReference type="InterPro" id="IPR058627">
    <property type="entry name" value="MdtA-like_C"/>
</dbReference>
<feature type="domain" description="Multidrug resistance protein MdtA-like barrel-sandwich hybrid" evidence="7">
    <location>
        <begin position="68"/>
        <end position="207"/>
    </location>
</feature>
<dbReference type="Pfam" id="PF25944">
    <property type="entry name" value="Beta-barrel_RND"/>
    <property type="match status" value="1"/>
</dbReference>
<dbReference type="PANTHER" id="PTHR30158:SF10">
    <property type="entry name" value="CATION EFFLUX PUMP"/>
    <property type="match status" value="1"/>
</dbReference>
<comment type="similarity">
    <text evidence="2">Belongs to the membrane fusion protein (MFP) (TC 8.A.1) family.</text>
</comment>
<feature type="chain" id="PRO_5046979064" evidence="5">
    <location>
        <begin position="27"/>
        <end position="402"/>
    </location>
</feature>
<feature type="region of interest" description="Disordered" evidence="4">
    <location>
        <begin position="383"/>
        <end position="402"/>
    </location>
</feature>
<dbReference type="SUPFAM" id="SSF111369">
    <property type="entry name" value="HlyD-like secretion proteins"/>
    <property type="match status" value="1"/>
</dbReference>
<dbReference type="Pfam" id="PF25967">
    <property type="entry name" value="RND-MFP_C"/>
    <property type="match status" value="1"/>
</dbReference>
<evidence type="ECO:0000259" key="8">
    <source>
        <dbReference type="Pfam" id="PF25944"/>
    </source>
</evidence>
<dbReference type="InterPro" id="IPR058624">
    <property type="entry name" value="MdtA-like_HH"/>
</dbReference>
<organism evidence="10 11">
    <name type="scientific">Tahibacter harae</name>
    <dbReference type="NCBI Taxonomy" id="2963937"/>
    <lineage>
        <taxon>Bacteria</taxon>
        <taxon>Pseudomonadati</taxon>
        <taxon>Pseudomonadota</taxon>
        <taxon>Gammaproteobacteria</taxon>
        <taxon>Lysobacterales</taxon>
        <taxon>Rhodanobacteraceae</taxon>
        <taxon>Tahibacter</taxon>
    </lineage>
</organism>
<protein>
    <submittedName>
        <fullName evidence="10">Efflux RND transporter periplasmic adaptor subunit</fullName>
    </submittedName>
</protein>
<evidence type="ECO:0000259" key="9">
    <source>
        <dbReference type="Pfam" id="PF25967"/>
    </source>
</evidence>
<accession>A0ABT1QUN7</accession>
<dbReference type="InterPro" id="IPR058625">
    <property type="entry name" value="MdtA-like_BSH"/>
</dbReference>
<evidence type="ECO:0000313" key="11">
    <source>
        <dbReference type="Proteomes" id="UP001165498"/>
    </source>
</evidence>
<dbReference type="Gene3D" id="2.40.30.170">
    <property type="match status" value="1"/>
</dbReference>
<name>A0ABT1QUN7_9GAMM</name>
<dbReference type="PROSITE" id="PS51257">
    <property type="entry name" value="PROKAR_LIPOPROTEIN"/>
    <property type="match status" value="1"/>
</dbReference>
<comment type="subcellular location">
    <subcellularLocation>
        <location evidence="1">Cell inner membrane</location>
        <topology evidence="1">Lipid-anchor</topology>
    </subcellularLocation>
</comment>
<feature type="signal peptide" evidence="5">
    <location>
        <begin position="1"/>
        <end position="26"/>
    </location>
</feature>
<dbReference type="PANTHER" id="PTHR30158">
    <property type="entry name" value="ACRA/E-RELATED COMPONENT OF DRUG EFFLUX TRANSPORTER"/>
    <property type="match status" value="1"/>
</dbReference>
<evidence type="ECO:0000313" key="10">
    <source>
        <dbReference type="EMBL" id="MCQ4165992.1"/>
    </source>
</evidence>
<feature type="coiled-coil region" evidence="3">
    <location>
        <begin position="108"/>
        <end position="173"/>
    </location>
</feature>
<dbReference type="Pfam" id="PF25917">
    <property type="entry name" value="BSH_RND"/>
    <property type="match status" value="1"/>
</dbReference>